<sequence length="364" mass="39835">MSGSFEFDIHSSAKSYHVLAGTGIVRPHVEGSRAILICDEVLPTYYPWLEREASILIQAREEFKTLDTIGVLIEQLRKRGTTRSARVIAVGGGIIQDVATFAASCYMRGIGWDYVPTTLLGMVDSCVGGKSSINVGSYKNIAGNFYPPDTIWVDTDFCSTLSSAQMIEGLCEAVKICYASTDNAFDRYLALADAGDLLRDPAHVVKVIALTLATKKVFIEEDEFDTGIRLLLNFGHTFGHALEGASGYRISHGIAVGLGMLASFSFSEAQGLVDRSCARASKLRAHLRWLLAQVPGLDAELARIPADDLLRHFDSDKKHTAEHYVVIAYDADGALVRHLTPRTAAIERTLHHAFAAMERELDEI</sequence>
<keyword evidence="10" id="KW-1185">Reference proteome</keyword>
<protein>
    <submittedName>
        <fullName evidence="9">3-dehydroquinate synthase</fullName>
    </submittedName>
</protein>
<feature type="domain" description="3-dehydroquinate synthase N-terminal" evidence="7">
    <location>
        <begin position="55"/>
        <end position="166"/>
    </location>
</feature>
<dbReference type="RefSeq" id="WP_223625900.1">
    <property type="nucleotide sequence ID" value="NZ_JAIQDJ010000001.1"/>
</dbReference>
<dbReference type="InterPro" id="IPR056179">
    <property type="entry name" value="DHQS_C"/>
</dbReference>
<evidence type="ECO:0000256" key="3">
    <source>
        <dbReference type="ARBA" id="ARBA00022723"/>
    </source>
</evidence>
<comment type="cofactor">
    <cofactor evidence="2">
        <name>Co(2+)</name>
        <dbReference type="ChEBI" id="CHEBI:48828"/>
    </cofactor>
</comment>
<evidence type="ECO:0000259" key="8">
    <source>
        <dbReference type="Pfam" id="PF24621"/>
    </source>
</evidence>
<dbReference type="InterPro" id="IPR030963">
    <property type="entry name" value="DHQ_synth_fam"/>
</dbReference>
<organism evidence="9 10">
    <name type="scientific">Thermomonas beijingensis</name>
    <dbReference type="NCBI Taxonomy" id="2872701"/>
    <lineage>
        <taxon>Bacteria</taxon>
        <taxon>Pseudomonadati</taxon>
        <taxon>Pseudomonadota</taxon>
        <taxon>Gammaproteobacteria</taxon>
        <taxon>Lysobacterales</taxon>
        <taxon>Lysobacteraceae</taxon>
        <taxon>Thermomonas</taxon>
    </lineage>
</organism>
<evidence type="ECO:0000259" key="7">
    <source>
        <dbReference type="Pfam" id="PF01761"/>
    </source>
</evidence>
<accession>A0ABS7TAV1</accession>
<evidence type="ECO:0000313" key="10">
    <source>
        <dbReference type="Proteomes" id="UP001430290"/>
    </source>
</evidence>
<keyword evidence="5" id="KW-0456">Lyase</keyword>
<dbReference type="SUPFAM" id="SSF56796">
    <property type="entry name" value="Dehydroquinate synthase-like"/>
    <property type="match status" value="1"/>
</dbReference>
<dbReference type="Pfam" id="PF01761">
    <property type="entry name" value="DHQ_synthase"/>
    <property type="match status" value="1"/>
</dbReference>
<keyword evidence="3" id="KW-0479">Metal-binding</keyword>
<dbReference type="Proteomes" id="UP001430290">
    <property type="component" value="Unassembled WGS sequence"/>
</dbReference>
<gene>
    <name evidence="9" type="ORF">K7B09_01215</name>
</gene>
<dbReference type="EMBL" id="JAIQDJ010000001">
    <property type="protein sequence ID" value="MBZ4184943.1"/>
    <property type="molecule type" value="Genomic_DNA"/>
</dbReference>
<name>A0ABS7TAV1_9GAMM</name>
<evidence type="ECO:0000313" key="9">
    <source>
        <dbReference type="EMBL" id="MBZ4184943.1"/>
    </source>
</evidence>
<comment type="caution">
    <text evidence="9">The sequence shown here is derived from an EMBL/GenBank/DDBJ whole genome shotgun (WGS) entry which is preliminary data.</text>
</comment>
<evidence type="ECO:0000256" key="1">
    <source>
        <dbReference type="ARBA" id="ARBA00001911"/>
    </source>
</evidence>
<evidence type="ECO:0000256" key="6">
    <source>
        <dbReference type="ARBA" id="ARBA00023285"/>
    </source>
</evidence>
<feature type="domain" description="3-dehydroquinate synthase C-terminal" evidence="8">
    <location>
        <begin position="169"/>
        <end position="318"/>
    </location>
</feature>
<dbReference type="Gene3D" id="3.40.50.1970">
    <property type="match status" value="1"/>
</dbReference>
<keyword evidence="4" id="KW-0520">NAD</keyword>
<dbReference type="PANTHER" id="PTHR43622:SF1">
    <property type="entry name" value="3-DEHYDROQUINATE SYNTHASE"/>
    <property type="match status" value="1"/>
</dbReference>
<proteinExistence type="predicted"/>
<evidence type="ECO:0000256" key="4">
    <source>
        <dbReference type="ARBA" id="ARBA00023027"/>
    </source>
</evidence>
<evidence type="ECO:0000256" key="2">
    <source>
        <dbReference type="ARBA" id="ARBA00001941"/>
    </source>
</evidence>
<dbReference type="Pfam" id="PF24621">
    <property type="entry name" value="DHQS_C"/>
    <property type="match status" value="1"/>
</dbReference>
<comment type="cofactor">
    <cofactor evidence="1">
        <name>NAD(+)</name>
        <dbReference type="ChEBI" id="CHEBI:57540"/>
    </cofactor>
</comment>
<keyword evidence="6" id="KW-0170">Cobalt</keyword>
<reference evidence="9" key="1">
    <citation type="submission" date="2021-09" db="EMBL/GenBank/DDBJ databases">
        <authorList>
            <person name="Wu T."/>
            <person name="Guo S.Z."/>
        </authorList>
    </citation>
    <scope>NUCLEOTIDE SEQUENCE</scope>
    <source>
        <strain evidence="9">RSS-23</strain>
    </source>
</reference>
<dbReference type="InterPro" id="IPR030960">
    <property type="entry name" value="DHQS/DOIS_N"/>
</dbReference>
<dbReference type="PANTHER" id="PTHR43622">
    <property type="entry name" value="3-DEHYDROQUINATE SYNTHASE"/>
    <property type="match status" value="1"/>
</dbReference>
<dbReference type="PIRSF" id="PIRSF001455">
    <property type="entry name" value="DHQ_synth"/>
    <property type="match status" value="1"/>
</dbReference>
<evidence type="ECO:0000256" key="5">
    <source>
        <dbReference type="ARBA" id="ARBA00023239"/>
    </source>
</evidence>
<dbReference type="InterPro" id="IPR050071">
    <property type="entry name" value="Dehydroquinate_synthase"/>
</dbReference>
<dbReference type="CDD" id="cd08195">
    <property type="entry name" value="DHQS"/>
    <property type="match status" value="1"/>
</dbReference>
<dbReference type="Gene3D" id="1.20.1090.10">
    <property type="entry name" value="Dehydroquinate synthase-like - alpha domain"/>
    <property type="match status" value="1"/>
</dbReference>